<dbReference type="AlphaFoldDB" id="A0A819PYH3"/>
<evidence type="ECO:0000313" key="2">
    <source>
        <dbReference type="Proteomes" id="UP000663836"/>
    </source>
</evidence>
<organism evidence="1 2">
    <name type="scientific">Rotaria sordida</name>
    <dbReference type="NCBI Taxonomy" id="392033"/>
    <lineage>
        <taxon>Eukaryota</taxon>
        <taxon>Metazoa</taxon>
        <taxon>Spiralia</taxon>
        <taxon>Gnathifera</taxon>
        <taxon>Rotifera</taxon>
        <taxon>Eurotatoria</taxon>
        <taxon>Bdelloidea</taxon>
        <taxon>Philodinida</taxon>
        <taxon>Philodinidae</taxon>
        <taxon>Rotaria</taxon>
    </lineage>
</organism>
<reference evidence="1" key="1">
    <citation type="submission" date="2021-02" db="EMBL/GenBank/DDBJ databases">
        <authorList>
            <person name="Nowell W R."/>
        </authorList>
    </citation>
    <scope>NUCLEOTIDE SEQUENCE</scope>
</reference>
<dbReference type="Proteomes" id="UP000663836">
    <property type="component" value="Unassembled WGS sequence"/>
</dbReference>
<evidence type="ECO:0000313" key="1">
    <source>
        <dbReference type="EMBL" id="CAF4018371.1"/>
    </source>
</evidence>
<accession>A0A819PYH3</accession>
<proteinExistence type="predicted"/>
<protein>
    <submittedName>
        <fullName evidence="1">Uncharacterized protein</fullName>
    </submittedName>
</protein>
<sequence>MGEITLEDCLISLNVLCYILTSFTPFLTEYTYQILRKLMPQSDYSIVNKNIECIIASDLNVRRVILSQNRESYNESLLTIIDEVPMEYEDVHIVYCVAKQIQFEVTAEQGAKLNPTDDVTIYYSIEPQTSKISRFTYKQRLAKKLSMKDGEINIVITQNT</sequence>
<comment type="caution">
    <text evidence="1">The sequence shown here is derived from an EMBL/GenBank/DDBJ whole genome shotgun (WGS) entry which is preliminary data.</text>
</comment>
<name>A0A819PYH3_9BILA</name>
<dbReference type="EMBL" id="CAJOBD010005060">
    <property type="protein sequence ID" value="CAF4018371.1"/>
    <property type="molecule type" value="Genomic_DNA"/>
</dbReference>
<gene>
    <name evidence="1" type="ORF">JBS370_LOCUS27254</name>
</gene>